<reference evidence="2 3" key="1">
    <citation type="submission" date="2016-10" db="EMBL/GenBank/DDBJ databases">
        <authorList>
            <person name="de Groot N.N."/>
        </authorList>
    </citation>
    <scope>NUCLEOTIDE SEQUENCE [LARGE SCALE GENOMIC DNA]</scope>
    <source>
        <strain evidence="2 3">NE2</strain>
    </source>
</reference>
<dbReference type="EMBL" id="FOSN01000014">
    <property type="protein sequence ID" value="SFK66219.1"/>
    <property type="molecule type" value="Genomic_DNA"/>
</dbReference>
<proteinExistence type="predicted"/>
<name>A0A1I4BDW9_9HYPH</name>
<keyword evidence="1" id="KW-1133">Transmembrane helix</keyword>
<evidence type="ECO:0000313" key="2">
    <source>
        <dbReference type="EMBL" id="SFK66219.1"/>
    </source>
</evidence>
<gene>
    <name evidence="2" type="ORF">SAMN05444581_11425</name>
</gene>
<evidence type="ECO:0000256" key="1">
    <source>
        <dbReference type="SAM" id="Phobius"/>
    </source>
</evidence>
<feature type="transmembrane region" description="Helical" evidence="1">
    <location>
        <begin position="20"/>
        <end position="42"/>
    </location>
</feature>
<organism evidence="2 3">
    <name type="scientific">Methylocapsa palsarum</name>
    <dbReference type="NCBI Taxonomy" id="1612308"/>
    <lineage>
        <taxon>Bacteria</taxon>
        <taxon>Pseudomonadati</taxon>
        <taxon>Pseudomonadota</taxon>
        <taxon>Alphaproteobacteria</taxon>
        <taxon>Hyphomicrobiales</taxon>
        <taxon>Beijerinckiaceae</taxon>
        <taxon>Methylocapsa</taxon>
    </lineage>
</organism>
<dbReference type="RefSeq" id="WP_139223640.1">
    <property type="nucleotide sequence ID" value="NZ_FOSN01000014.1"/>
</dbReference>
<dbReference type="AlphaFoldDB" id="A0A1I4BDW9"/>
<keyword evidence="1" id="KW-0472">Membrane</keyword>
<keyword evidence="3" id="KW-1185">Reference proteome</keyword>
<evidence type="ECO:0000313" key="3">
    <source>
        <dbReference type="Proteomes" id="UP000198755"/>
    </source>
</evidence>
<accession>A0A1I4BDW9</accession>
<keyword evidence="1" id="KW-0812">Transmembrane</keyword>
<dbReference type="STRING" id="1612308.SAMN05444581_11425"/>
<sequence>MSAELNLGANVRALRNDRKQFSLICFAAFAICLFPAIMDAFLPRKWRLLPQDPDVNRSIFGQAKAAAHSAAAFGLMGY</sequence>
<dbReference type="Proteomes" id="UP000198755">
    <property type="component" value="Unassembled WGS sequence"/>
</dbReference>
<protein>
    <submittedName>
        <fullName evidence="2">Uncharacterized protein</fullName>
    </submittedName>
</protein>